<sequence length="1005" mass="111600">MYYRYAGAGESRLALIKLVRDYNGAVECDVNDVIPERIEPTDQSCSPEIIGPNAAFTGSRIVTSTSSVGCDIFVVPDGTQIVMHEIAAERIVYRKGNIIFSKNGDSVLAPVGNKISVYDLKNNKSETLPIESRYNYTSIALSPNGVILIAINEDGEADVISLINKIIIHKFRFNRPVLAVKFSPNGKFFALTKENDLLVYHSPGAKREYNPFVLERTFRGFFDETTCLDWSSDSRFLIVGSKDMSARVFAIKRILHFKKFLLGGNTDAVVGCFFERDSMDAYTVAKNGSVSIWEFSHDIDSLKTDGELPKQKTPEGAEQMEEEDYEEGDVSTDPKSKPKEDEKEEKENYFYKRLARHFVSETFKGEKGISIYNINVTAAAYMPSTKLLVTGYSHGAFLLHEMPDFNLIHSLKISKQLISSVAINPTGDWIALGCSDLGQLLVWEWQSETYIMKQQGHFDTMSSVAYSPDGSYVATGGRDSKVKVWDTNTGFSFVTFTEHTSTITGVAFTQTGRALLSSSLDGTVRAFDMARYRNFRTFTSPKPAQFSCLSIDVSGDLVAAGAQDTFDVYLWSLQTGKLLEVLSGHEGPVSSLCFSPSPSSSLLVSVSWDKTLRIWDAVSSAASLSRETVNLTSDGLAVCFRPDGKQVAVATLDGHISIFDPMQATQLLTIEGRNDLGSGKSDTDLVTAKKNLQGKAFNTLCYTADGECLLAAGQSKNICIYQVMEKILVKKYEITQNRSLDAMDDIINRRKMTEFGNMALIEEREDSGSGPVTLRLPGVRSGDMASRSFKPEVRVSQLQFSPNGRAFAATTTEGLLVYSLDTNLVFEPFDLSEDITPKTIRNALKSKDYSRSFVMALKLNEAKLTREVYETIPPDSIAIVVQTLPSSYVERVLTFIVNQMDTTPHIEFHLKWIVAIFYEHGTILQQRTPSTVSVLRSIQKTVGRKFEDLSKICQHNRYTLQYLLALGGTAQKRTVGSIMAIEDGDEEDSNEDEGMDEGMDEEMET</sequence>
<feature type="repeat" description="WD" evidence="6">
    <location>
        <begin position="582"/>
        <end position="625"/>
    </location>
</feature>
<evidence type="ECO:0000313" key="10">
    <source>
        <dbReference type="Proteomes" id="UP000820818"/>
    </source>
</evidence>
<dbReference type="PROSITE" id="PS00678">
    <property type="entry name" value="WD_REPEATS_1"/>
    <property type="match status" value="1"/>
</dbReference>
<dbReference type="EMBL" id="WJBH02000005">
    <property type="protein sequence ID" value="KAI9558735.1"/>
    <property type="molecule type" value="Genomic_DNA"/>
</dbReference>
<evidence type="ECO:0000256" key="6">
    <source>
        <dbReference type="PROSITE-ProRule" id="PRU00221"/>
    </source>
</evidence>
<dbReference type="GO" id="GO:0032040">
    <property type="term" value="C:small-subunit processome"/>
    <property type="evidence" value="ECO:0007669"/>
    <property type="project" value="TreeGrafter"/>
</dbReference>
<feature type="compositionally biased region" description="Basic and acidic residues" evidence="7">
    <location>
        <begin position="304"/>
        <end position="315"/>
    </location>
</feature>
<evidence type="ECO:0000259" key="8">
    <source>
        <dbReference type="Pfam" id="PF04003"/>
    </source>
</evidence>
<keyword evidence="3 6" id="KW-0853">WD repeat</keyword>
<dbReference type="InterPro" id="IPR007148">
    <property type="entry name" value="SSU_processome_Utp12"/>
</dbReference>
<dbReference type="InterPro" id="IPR019775">
    <property type="entry name" value="WD40_repeat_CS"/>
</dbReference>
<dbReference type="GO" id="GO:0000028">
    <property type="term" value="P:ribosomal small subunit assembly"/>
    <property type="evidence" value="ECO:0007669"/>
    <property type="project" value="TreeGrafter"/>
</dbReference>
<dbReference type="GO" id="GO:0034388">
    <property type="term" value="C:Pwp2p-containing subcomplex of 90S preribosome"/>
    <property type="evidence" value="ECO:0007669"/>
    <property type="project" value="TreeGrafter"/>
</dbReference>
<dbReference type="AlphaFoldDB" id="A0AAD5PXB1"/>
<protein>
    <recommendedName>
        <fullName evidence="8">Small-subunit processome Utp12 domain-containing protein</fullName>
    </recommendedName>
</protein>
<evidence type="ECO:0000256" key="1">
    <source>
        <dbReference type="ARBA" id="ARBA00004604"/>
    </source>
</evidence>
<dbReference type="CDD" id="cd00200">
    <property type="entry name" value="WD40"/>
    <property type="match status" value="1"/>
</dbReference>
<gene>
    <name evidence="9" type="ORF">GHT06_015524</name>
</gene>
<feature type="compositionally biased region" description="Acidic residues" evidence="7">
    <location>
        <begin position="318"/>
        <end position="330"/>
    </location>
</feature>
<proteinExistence type="inferred from homology"/>
<comment type="similarity">
    <text evidence="2">Belongs to the WD repeat PWP2 family.</text>
</comment>
<feature type="region of interest" description="Disordered" evidence="7">
    <location>
        <begin position="304"/>
        <end position="344"/>
    </location>
</feature>
<dbReference type="PROSITE" id="PS50082">
    <property type="entry name" value="WD_REPEATS_2"/>
    <property type="match status" value="3"/>
</dbReference>
<dbReference type="PROSITE" id="PS50294">
    <property type="entry name" value="WD_REPEATS_REGION"/>
    <property type="match status" value="3"/>
</dbReference>
<feature type="repeat" description="WD" evidence="6">
    <location>
        <begin position="454"/>
        <end position="495"/>
    </location>
</feature>
<dbReference type="Pfam" id="PF04003">
    <property type="entry name" value="Utp12"/>
    <property type="match status" value="1"/>
</dbReference>
<evidence type="ECO:0000256" key="7">
    <source>
        <dbReference type="SAM" id="MobiDB-lite"/>
    </source>
</evidence>
<evidence type="ECO:0000256" key="3">
    <source>
        <dbReference type="ARBA" id="ARBA00022574"/>
    </source>
</evidence>
<reference evidence="9 10" key="1">
    <citation type="submission" date="2022-05" db="EMBL/GenBank/DDBJ databases">
        <title>A multi-omics perspective on studying reproductive biology in Daphnia sinensis.</title>
        <authorList>
            <person name="Jia J."/>
        </authorList>
    </citation>
    <scope>NUCLEOTIDE SEQUENCE [LARGE SCALE GENOMIC DNA]</scope>
    <source>
        <strain evidence="9 10">WSL</strain>
    </source>
</reference>
<dbReference type="InterPro" id="IPR001680">
    <property type="entry name" value="WD40_rpt"/>
</dbReference>
<evidence type="ECO:0000256" key="4">
    <source>
        <dbReference type="ARBA" id="ARBA00022737"/>
    </source>
</evidence>
<dbReference type="Gene3D" id="2.130.10.10">
    <property type="entry name" value="YVTN repeat-like/Quinoprotein amine dehydrogenase"/>
    <property type="match status" value="3"/>
</dbReference>
<dbReference type="Pfam" id="PF00400">
    <property type="entry name" value="WD40"/>
    <property type="match status" value="4"/>
</dbReference>
<dbReference type="InterPro" id="IPR027145">
    <property type="entry name" value="PWP2"/>
</dbReference>
<dbReference type="InterPro" id="IPR011047">
    <property type="entry name" value="Quinoprotein_ADH-like_sf"/>
</dbReference>
<dbReference type="InterPro" id="IPR015943">
    <property type="entry name" value="WD40/YVTN_repeat-like_dom_sf"/>
</dbReference>
<accession>A0AAD5PXB1</accession>
<dbReference type="SUPFAM" id="SSF69322">
    <property type="entry name" value="Tricorn protease domain 2"/>
    <property type="match status" value="1"/>
</dbReference>
<evidence type="ECO:0000313" key="9">
    <source>
        <dbReference type="EMBL" id="KAI9558735.1"/>
    </source>
</evidence>
<name>A0AAD5PXB1_9CRUS</name>
<feature type="compositionally biased region" description="Acidic residues" evidence="7">
    <location>
        <begin position="982"/>
        <end position="1005"/>
    </location>
</feature>
<organism evidence="9 10">
    <name type="scientific">Daphnia sinensis</name>
    <dbReference type="NCBI Taxonomy" id="1820382"/>
    <lineage>
        <taxon>Eukaryota</taxon>
        <taxon>Metazoa</taxon>
        <taxon>Ecdysozoa</taxon>
        <taxon>Arthropoda</taxon>
        <taxon>Crustacea</taxon>
        <taxon>Branchiopoda</taxon>
        <taxon>Diplostraca</taxon>
        <taxon>Cladocera</taxon>
        <taxon>Anomopoda</taxon>
        <taxon>Daphniidae</taxon>
        <taxon>Daphnia</taxon>
        <taxon>Daphnia similis group</taxon>
    </lineage>
</organism>
<feature type="repeat" description="WD" evidence="6">
    <location>
        <begin position="496"/>
        <end position="537"/>
    </location>
</feature>
<dbReference type="Proteomes" id="UP000820818">
    <property type="component" value="Linkage Group LG5"/>
</dbReference>
<comment type="subcellular location">
    <subcellularLocation>
        <location evidence="1">Nucleus</location>
        <location evidence="1">Nucleolus</location>
    </subcellularLocation>
</comment>
<evidence type="ECO:0000256" key="2">
    <source>
        <dbReference type="ARBA" id="ARBA00010226"/>
    </source>
</evidence>
<feature type="domain" description="Small-subunit processome Utp12" evidence="8">
    <location>
        <begin position="860"/>
        <end position="964"/>
    </location>
</feature>
<dbReference type="GO" id="GO:0000462">
    <property type="term" value="P:maturation of SSU-rRNA from tricistronic rRNA transcript (SSU-rRNA, 5.8S rRNA, LSU-rRNA)"/>
    <property type="evidence" value="ECO:0007669"/>
    <property type="project" value="TreeGrafter"/>
</dbReference>
<dbReference type="FunFam" id="2.130.10.10:FF:000499">
    <property type="entry name" value="PWP2, small subunit processome component"/>
    <property type="match status" value="1"/>
</dbReference>
<evidence type="ECO:0000256" key="5">
    <source>
        <dbReference type="ARBA" id="ARBA00023242"/>
    </source>
</evidence>
<dbReference type="PANTHER" id="PTHR19858">
    <property type="entry name" value="WD40 REPEAT PROTEIN"/>
    <property type="match status" value="1"/>
</dbReference>
<comment type="caution">
    <text evidence="9">The sequence shown here is derived from an EMBL/GenBank/DDBJ whole genome shotgun (WGS) entry which is preliminary data.</text>
</comment>
<dbReference type="SUPFAM" id="SSF82171">
    <property type="entry name" value="DPP6 N-terminal domain-like"/>
    <property type="match status" value="1"/>
</dbReference>
<dbReference type="SUPFAM" id="SSF50998">
    <property type="entry name" value="Quinoprotein alcohol dehydrogenase-like"/>
    <property type="match status" value="1"/>
</dbReference>
<keyword evidence="10" id="KW-1185">Reference proteome</keyword>
<dbReference type="PANTHER" id="PTHR19858:SF0">
    <property type="entry name" value="PERIODIC TRYPTOPHAN PROTEIN 2 HOMOLOG"/>
    <property type="match status" value="1"/>
</dbReference>
<dbReference type="SMART" id="SM00320">
    <property type="entry name" value="WD40"/>
    <property type="match status" value="12"/>
</dbReference>
<feature type="region of interest" description="Disordered" evidence="7">
    <location>
        <begin position="981"/>
        <end position="1005"/>
    </location>
</feature>
<keyword evidence="5" id="KW-0539">Nucleus</keyword>
<keyword evidence="4" id="KW-0677">Repeat</keyword>
<feature type="compositionally biased region" description="Basic and acidic residues" evidence="7">
    <location>
        <begin position="332"/>
        <end position="344"/>
    </location>
</feature>